<dbReference type="PANTHER" id="PTHR43498">
    <property type="entry name" value="FERREDOXIN:COB-COM HETERODISULFIDE REDUCTASE SUBUNIT A"/>
    <property type="match status" value="1"/>
</dbReference>
<dbReference type="Gene3D" id="3.50.50.60">
    <property type="entry name" value="FAD/NAD(P)-binding domain"/>
    <property type="match status" value="1"/>
</dbReference>
<dbReference type="Pfam" id="PF14697">
    <property type="entry name" value="Fer4_21"/>
    <property type="match status" value="1"/>
</dbReference>
<dbReference type="InterPro" id="IPR036188">
    <property type="entry name" value="FAD/NAD-bd_sf"/>
</dbReference>
<dbReference type="InterPro" id="IPR039650">
    <property type="entry name" value="HdrA-like"/>
</dbReference>
<evidence type="ECO:0000256" key="1">
    <source>
        <dbReference type="ARBA" id="ARBA00001974"/>
    </source>
</evidence>
<evidence type="ECO:0000313" key="11">
    <source>
        <dbReference type="Proteomes" id="UP000323166"/>
    </source>
</evidence>
<keyword evidence="5" id="KW-0274">FAD</keyword>
<dbReference type="Proteomes" id="UP000323166">
    <property type="component" value="Unassembled WGS sequence"/>
</dbReference>
<feature type="domain" description="4Fe-4S ferredoxin-type" evidence="9">
    <location>
        <begin position="533"/>
        <end position="562"/>
    </location>
</feature>
<comment type="cofactor">
    <cofactor evidence="1">
        <name>FAD</name>
        <dbReference type="ChEBI" id="CHEBI:57692"/>
    </cofactor>
</comment>
<keyword evidence="7" id="KW-0408">Iron</keyword>
<comment type="similarity">
    <text evidence="2">Belongs to the HdrA family.</text>
</comment>
<dbReference type="SUPFAM" id="SSF54862">
    <property type="entry name" value="4Fe-4S ferredoxins"/>
    <property type="match status" value="1"/>
</dbReference>
<evidence type="ECO:0000256" key="6">
    <source>
        <dbReference type="ARBA" id="ARBA00023002"/>
    </source>
</evidence>
<proteinExistence type="inferred from homology"/>
<keyword evidence="3" id="KW-0004">4Fe-4S</keyword>
<keyword evidence="4" id="KW-0479">Metal-binding</keyword>
<gene>
    <name evidence="10" type="ORF">LX24_02720</name>
</gene>
<evidence type="ECO:0000256" key="2">
    <source>
        <dbReference type="ARBA" id="ARBA00006561"/>
    </source>
</evidence>
<keyword evidence="11" id="KW-1185">Reference proteome</keyword>
<organism evidence="10 11">
    <name type="scientific">Desulfallas thermosapovorans DSM 6562</name>
    <dbReference type="NCBI Taxonomy" id="1121431"/>
    <lineage>
        <taxon>Bacteria</taxon>
        <taxon>Bacillati</taxon>
        <taxon>Bacillota</taxon>
        <taxon>Clostridia</taxon>
        <taxon>Eubacteriales</taxon>
        <taxon>Desulfallaceae</taxon>
        <taxon>Desulfallas</taxon>
    </lineage>
</organism>
<dbReference type="AlphaFoldDB" id="A0A5S4ZNG4"/>
<dbReference type="PRINTS" id="PR00411">
    <property type="entry name" value="PNDRDTASEI"/>
</dbReference>
<sequence>MSDRRIGVYICHCGGNISDYVDVEKVRRAVQDEPGVVVAKTAMFTCSDATQQEMVQDIEEQQLDGLVVASCSPKLHLFTFREVAKRAGLNPYQYTQVNVREQCSWTHTDDYAGATAKAIRLVRGGIARTRLTEPLQPIKIDTVPRVLVVGAGIAGMRAAVGLADLGLAVLLIEREPVVGGRVAAWGAMYPHGKNGRQLIARLNEEIKQRENITLFTCAELVEKSGSIGNFNIKIRVGGNSGQGQEIITARVGSIIVATGFDNYQPVAGEYGYGIDGVLTLAEYKELLDSTEGKLFRHGREIKDVVYVYCVGSRQQSGENPNRYCSRYCCNAAVHASIEAVDKNPGLHQYHLFRDMRTYGKYELLYNQAREKGAVFLRFDHQEPPVVEKMADGKLMVKVRDLLTYSEQIDIAADVVVLVTGMVPRDNGSLVDVLKLPLGQDKFFNEIHPKLRPVETVVDGVFICGACQGPKNSSESVASALSAVTQSASILKKGFVELEPLIAQVDPEVCRWCGECTSACPYGAIEQVQYQGRAVARVNEAVCKGCGGCAPLCPAGAIDLKGYTDEQMKSMIDAFLKEIV</sequence>
<comment type="caution">
    <text evidence="10">The sequence shown here is derived from an EMBL/GenBank/DDBJ whole genome shotgun (WGS) entry which is preliminary data.</text>
</comment>
<evidence type="ECO:0000313" key="10">
    <source>
        <dbReference type="EMBL" id="TYO93281.1"/>
    </source>
</evidence>
<dbReference type="PANTHER" id="PTHR43498:SF1">
    <property type="entry name" value="COB--COM HETERODISULFIDE REDUCTASE IRON-SULFUR SUBUNIT A"/>
    <property type="match status" value="1"/>
</dbReference>
<keyword evidence="6" id="KW-0560">Oxidoreductase</keyword>
<dbReference type="GO" id="GO:0051539">
    <property type="term" value="F:4 iron, 4 sulfur cluster binding"/>
    <property type="evidence" value="ECO:0007669"/>
    <property type="project" value="UniProtKB-KW"/>
</dbReference>
<dbReference type="PROSITE" id="PS00198">
    <property type="entry name" value="4FE4S_FER_1"/>
    <property type="match status" value="2"/>
</dbReference>
<dbReference type="InterPro" id="IPR017900">
    <property type="entry name" value="4Fe4S_Fe_S_CS"/>
</dbReference>
<evidence type="ECO:0000256" key="3">
    <source>
        <dbReference type="ARBA" id="ARBA00022485"/>
    </source>
</evidence>
<dbReference type="InterPro" id="IPR017896">
    <property type="entry name" value="4Fe4S_Fe-S-bd"/>
</dbReference>
<dbReference type="Pfam" id="PF12831">
    <property type="entry name" value="FAD_oxidored"/>
    <property type="match status" value="1"/>
</dbReference>
<dbReference type="GO" id="GO:0046872">
    <property type="term" value="F:metal ion binding"/>
    <property type="evidence" value="ECO:0007669"/>
    <property type="project" value="UniProtKB-KW"/>
</dbReference>
<evidence type="ECO:0000259" key="9">
    <source>
        <dbReference type="PROSITE" id="PS51379"/>
    </source>
</evidence>
<protein>
    <submittedName>
        <fullName evidence="10">Heterodisulfide reductase subunit A</fullName>
    </submittedName>
</protein>
<feature type="domain" description="4Fe-4S ferredoxin-type" evidence="9">
    <location>
        <begin position="500"/>
        <end position="529"/>
    </location>
</feature>
<dbReference type="EMBL" id="VNHM01000020">
    <property type="protein sequence ID" value="TYO93281.1"/>
    <property type="molecule type" value="Genomic_DNA"/>
</dbReference>
<dbReference type="Gene3D" id="3.30.70.20">
    <property type="match status" value="1"/>
</dbReference>
<evidence type="ECO:0000256" key="7">
    <source>
        <dbReference type="ARBA" id="ARBA00023004"/>
    </source>
</evidence>
<accession>A0A5S4ZNG4</accession>
<name>A0A5S4ZNG4_9FIRM</name>
<keyword evidence="8" id="KW-0411">Iron-sulfur</keyword>
<keyword evidence="5" id="KW-0285">Flavoprotein</keyword>
<dbReference type="RefSeq" id="WP_166512656.1">
    <property type="nucleotide sequence ID" value="NZ_VNHM01000020.1"/>
</dbReference>
<dbReference type="PROSITE" id="PS51379">
    <property type="entry name" value="4FE4S_FER_2"/>
    <property type="match status" value="2"/>
</dbReference>
<dbReference type="SUPFAM" id="SSF51971">
    <property type="entry name" value="Nucleotide-binding domain"/>
    <property type="match status" value="1"/>
</dbReference>
<evidence type="ECO:0000256" key="5">
    <source>
        <dbReference type="ARBA" id="ARBA00022827"/>
    </source>
</evidence>
<evidence type="ECO:0000256" key="8">
    <source>
        <dbReference type="ARBA" id="ARBA00023014"/>
    </source>
</evidence>
<evidence type="ECO:0000256" key="4">
    <source>
        <dbReference type="ARBA" id="ARBA00022723"/>
    </source>
</evidence>
<dbReference type="GO" id="GO:0016491">
    <property type="term" value="F:oxidoreductase activity"/>
    <property type="evidence" value="ECO:0007669"/>
    <property type="project" value="UniProtKB-KW"/>
</dbReference>
<reference evidence="10 11" key="1">
    <citation type="submission" date="2019-07" db="EMBL/GenBank/DDBJ databases">
        <title>Genomic Encyclopedia of Type Strains, Phase I: the one thousand microbial genomes (KMG-I) project.</title>
        <authorList>
            <person name="Kyrpides N."/>
        </authorList>
    </citation>
    <scope>NUCLEOTIDE SEQUENCE [LARGE SCALE GENOMIC DNA]</scope>
    <source>
        <strain evidence="10 11">DSM 6562</strain>
    </source>
</reference>